<comment type="caution">
    <text evidence="2">The sequence shown here is derived from an EMBL/GenBank/DDBJ whole genome shotgun (WGS) entry which is preliminary data.</text>
</comment>
<gene>
    <name evidence="2" type="ORF">STAS_08674</name>
</gene>
<feature type="non-terminal residue" evidence="2">
    <location>
        <position position="1"/>
    </location>
</feature>
<name>A0A5A7PIB9_STRAF</name>
<feature type="non-terminal residue" evidence="2">
    <location>
        <position position="238"/>
    </location>
</feature>
<organism evidence="2 3">
    <name type="scientific">Striga asiatica</name>
    <name type="common">Asiatic witchweed</name>
    <name type="synonym">Buchnera asiatica</name>
    <dbReference type="NCBI Taxonomy" id="4170"/>
    <lineage>
        <taxon>Eukaryota</taxon>
        <taxon>Viridiplantae</taxon>
        <taxon>Streptophyta</taxon>
        <taxon>Embryophyta</taxon>
        <taxon>Tracheophyta</taxon>
        <taxon>Spermatophyta</taxon>
        <taxon>Magnoliopsida</taxon>
        <taxon>eudicotyledons</taxon>
        <taxon>Gunneridae</taxon>
        <taxon>Pentapetalae</taxon>
        <taxon>asterids</taxon>
        <taxon>lamiids</taxon>
        <taxon>Lamiales</taxon>
        <taxon>Orobanchaceae</taxon>
        <taxon>Buchnereae</taxon>
        <taxon>Striga</taxon>
    </lineage>
</organism>
<protein>
    <submittedName>
        <fullName evidence="2">ATPase synthesis protein 25</fullName>
    </submittedName>
</protein>
<dbReference type="AlphaFoldDB" id="A0A5A7PIB9"/>
<proteinExistence type="predicted"/>
<accession>A0A5A7PIB9</accession>
<evidence type="ECO:0000313" key="3">
    <source>
        <dbReference type="Proteomes" id="UP000325081"/>
    </source>
</evidence>
<dbReference type="OrthoDB" id="1741802at2759"/>
<feature type="compositionally biased region" description="Polar residues" evidence="1">
    <location>
        <begin position="31"/>
        <end position="46"/>
    </location>
</feature>
<dbReference type="EMBL" id="BKCP01004627">
    <property type="protein sequence ID" value="GER32603.1"/>
    <property type="molecule type" value="Genomic_DNA"/>
</dbReference>
<dbReference type="Proteomes" id="UP000325081">
    <property type="component" value="Unassembled WGS sequence"/>
</dbReference>
<feature type="region of interest" description="Disordered" evidence="1">
    <location>
        <begin position="14"/>
        <end position="51"/>
    </location>
</feature>
<sequence length="238" mass="25607">GSIWVCGGGVMAENGGGSEVGEDVSVSASATPSRTAQNQTEGSTKSAGKEAWNQGGAEMMTHISRPLEIVPLDEGINPSCMEFVVEGHEAMMVTESLNFCDTPSQVMVTKGKEKVVDAGKSRATWRRNHANAGRLLRMAEVKGEKGNGGEGSKPCKRSRELKRFSFDKSWAGMEGAQEAVKDGWQIDVEGSSMFQLSDHKWLPGVAGGKPSLKVSINEQMFWVKDLLIAGGCRWDVNL</sequence>
<keyword evidence="3" id="KW-1185">Reference proteome</keyword>
<reference evidence="3" key="1">
    <citation type="journal article" date="2019" name="Curr. Biol.">
        <title>Genome Sequence of Striga asiatica Provides Insight into the Evolution of Plant Parasitism.</title>
        <authorList>
            <person name="Yoshida S."/>
            <person name="Kim S."/>
            <person name="Wafula E.K."/>
            <person name="Tanskanen J."/>
            <person name="Kim Y.M."/>
            <person name="Honaas L."/>
            <person name="Yang Z."/>
            <person name="Spallek T."/>
            <person name="Conn C.E."/>
            <person name="Ichihashi Y."/>
            <person name="Cheong K."/>
            <person name="Cui S."/>
            <person name="Der J.P."/>
            <person name="Gundlach H."/>
            <person name="Jiao Y."/>
            <person name="Hori C."/>
            <person name="Ishida J.K."/>
            <person name="Kasahara H."/>
            <person name="Kiba T."/>
            <person name="Kim M.S."/>
            <person name="Koo N."/>
            <person name="Laohavisit A."/>
            <person name="Lee Y.H."/>
            <person name="Lumba S."/>
            <person name="McCourt P."/>
            <person name="Mortimer J.C."/>
            <person name="Mutuku J.M."/>
            <person name="Nomura T."/>
            <person name="Sasaki-Sekimoto Y."/>
            <person name="Seto Y."/>
            <person name="Wang Y."/>
            <person name="Wakatake T."/>
            <person name="Sakakibara H."/>
            <person name="Demura T."/>
            <person name="Yamaguchi S."/>
            <person name="Yoneyama K."/>
            <person name="Manabe R.I."/>
            <person name="Nelson D.C."/>
            <person name="Schulman A.H."/>
            <person name="Timko M.P."/>
            <person name="dePamphilis C.W."/>
            <person name="Choi D."/>
            <person name="Shirasu K."/>
        </authorList>
    </citation>
    <scope>NUCLEOTIDE SEQUENCE [LARGE SCALE GENOMIC DNA]</scope>
    <source>
        <strain evidence="3">cv. UVA1</strain>
    </source>
</reference>
<evidence type="ECO:0000256" key="1">
    <source>
        <dbReference type="SAM" id="MobiDB-lite"/>
    </source>
</evidence>
<evidence type="ECO:0000313" key="2">
    <source>
        <dbReference type="EMBL" id="GER32603.1"/>
    </source>
</evidence>